<dbReference type="PANTHER" id="PTHR37023:SF1">
    <property type="entry name" value="ISSOD25 TRANSPOSASE TNPA_ISSOD25"/>
    <property type="match status" value="1"/>
</dbReference>
<evidence type="ECO:0000259" key="3">
    <source>
        <dbReference type="Pfam" id="PF14319"/>
    </source>
</evidence>
<gene>
    <name evidence="4" type="ORF">D7V93_17860</name>
</gene>
<name>A0A3A8PN83_9BACT</name>
<evidence type="ECO:0000259" key="2">
    <source>
        <dbReference type="Pfam" id="PF04986"/>
    </source>
</evidence>
<dbReference type="PANTHER" id="PTHR37023">
    <property type="entry name" value="TRANSPOSASE"/>
    <property type="match status" value="1"/>
</dbReference>
<dbReference type="GO" id="GO:0003677">
    <property type="term" value="F:DNA binding"/>
    <property type="evidence" value="ECO:0007669"/>
    <property type="project" value="InterPro"/>
</dbReference>
<feature type="domain" description="Transposase zinc-binding" evidence="3">
    <location>
        <begin position="49"/>
        <end position="127"/>
    </location>
</feature>
<dbReference type="InterPro" id="IPR007069">
    <property type="entry name" value="Transposase_32"/>
</dbReference>
<evidence type="ECO:0000313" key="5">
    <source>
        <dbReference type="Proteomes" id="UP000272888"/>
    </source>
</evidence>
<proteinExistence type="predicted"/>
<comment type="caution">
    <text evidence="4">The sequence shown here is derived from an EMBL/GenBank/DDBJ whole genome shotgun (WGS) entry which is preliminary data.</text>
</comment>
<dbReference type="GO" id="GO:0004803">
    <property type="term" value="F:transposase activity"/>
    <property type="evidence" value="ECO:0007669"/>
    <property type="project" value="InterPro"/>
</dbReference>
<accession>A0A3A8PN83</accession>
<dbReference type="EMBL" id="RAWB01000172">
    <property type="protein sequence ID" value="RKH57813.1"/>
    <property type="molecule type" value="Genomic_DNA"/>
</dbReference>
<dbReference type="InterPro" id="IPR026889">
    <property type="entry name" value="Zn_Tnp"/>
</dbReference>
<organism evidence="4 5">
    <name type="scientific">Corallococcus llansteffanensis</name>
    <dbReference type="NCBI Taxonomy" id="2316731"/>
    <lineage>
        <taxon>Bacteria</taxon>
        <taxon>Pseudomonadati</taxon>
        <taxon>Myxococcota</taxon>
        <taxon>Myxococcia</taxon>
        <taxon>Myxococcales</taxon>
        <taxon>Cystobacterineae</taxon>
        <taxon>Myxococcaceae</taxon>
        <taxon>Corallococcus</taxon>
    </lineage>
</organism>
<feature type="region of interest" description="Disordered" evidence="1">
    <location>
        <begin position="385"/>
        <end position="407"/>
    </location>
</feature>
<dbReference type="AlphaFoldDB" id="A0A3A8PN83"/>
<dbReference type="GO" id="GO:0006313">
    <property type="term" value="P:DNA transposition"/>
    <property type="evidence" value="ECO:0007669"/>
    <property type="project" value="InterPro"/>
</dbReference>
<protein>
    <submittedName>
        <fullName evidence="4">IS91 family transposase</fullName>
    </submittedName>
</protein>
<evidence type="ECO:0000256" key="1">
    <source>
        <dbReference type="SAM" id="MobiDB-lite"/>
    </source>
</evidence>
<dbReference type="Proteomes" id="UP000272888">
    <property type="component" value="Unassembled WGS sequence"/>
</dbReference>
<keyword evidence="5" id="KW-1185">Reference proteome</keyword>
<dbReference type="Pfam" id="PF14319">
    <property type="entry name" value="Zn_Tnp_IS91"/>
    <property type="match status" value="1"/>
</dbReference>
<evidence type="ECO:0000313" key="4">
    <source>
        <dbReference type="EMBL" id="RKH57813.1"/>
    </source>
</evidence>
<sequence>MPWRGVAGEGQVGEHGWEYRRRRPEGTVLYEAVRDNLATFLAEASEVGRGLPRYVERDFPRYLGCGVLAHGFARVRCESCKDELLVAFSCKGRGVCPSCNAKRAHVTAVHRVERVLPHVPYRQWTLSFPHRVRWVLLKDVGLLSEVLTVFLRALFALRRRRARRQGLYGGQVGAVSFVQFFGSALQVTPHFHSLVPDGVFVPQESGVRFEALPPPTQSEVERLLRGVRQRVLRLLENRGALPAQGPEDVQQAYQAHSLQQRLRWLELDVLRPPSKQPRCSFLEGFSLHANTHLHANDRQGLERLCRYGARGALALERLSRAEDGRIAWRMKRPLPDGTTHLFFTGLELLRRVASLVPPPRSNLTRFHGVFAPGAKLRPFLLPQAGAEPKPEEASEPPEAAARQERTPRLDGAVLLRRSFALDVFGCGRCGGRRRVEASLTAPGGVRALLEHLGLPTLPGRRAPARGPPQKGWC</sequence>
<reference evidence="5" key="1">
    <citation type="submission" date="2018-09" db="EMBL/GenBank/DDBJ databases">
        <authorList>
            <person name="Livingstone P.G."/>
            <person name="Whitworth D.E."/>
        </authorList>
    </citation>
    <scope>NUCLEOTIDE SEQUENCE [LARGE SCALE GENOMIC DNA]</scope>
    <source>
        <strain evidence="5">CA051B</strain>
    </source>
</reference>
<dbReference type="Pfam" id="PF04986">
    <property type="entry name" value="Y2_Tnp"/>
    <property type="match status" value="1"/>
</dbReference>
<feature type="domain" description="Transposase IS801/IS1294" evidence="2">
    <location>
        <begin position="173"/>
        <end position="371"/>
    </location>
</feature>